<organism evidence="1 2">
    <name type="scientific">Gonium pectorale</name>
    <name type="common">Green alga</name>
    <dbReference type="NCBI Taxonomy" id="33097"/>
    <lineage>
        <taxon>Eukaryota</taxon>
        <taxon>Viridiplantae</taxon>
        <taxon>Chlorophyta</taxon>
        <taxon>core chlorophytes</taxon>
        <taxon>Chlorophyceae</taxon>
        <taxon>CS clade</taxon>
        <taxon>Chlamydomonadales</taxon>
        <taxon>Volvocaceae</taxon>
        <taxon>Gonium</taxon>
    </lineage>
</organism>
<accession>A0A150GDJ1</accession>
<protein>
    <submittedName>
        <fullName evidence="1">Uncharacterized protein</fullName>
    </submittedName>
</protein>
<keyword evidence="2" id="KW-1185">Reference proteome</keyword>
<reference evidence="2" key="1">
    <citation type="journal article" date="2016" name="Nat. Commun.">
        <title>The Gonium pectorale genome demonstrates co-option of cell cycle regulation during the evolution of multicellularity.</title>
        <authorList>
            <person name="Hanschen E.R."/>
            <person name="Marriage T.N."/>
            <person name="Ferris P.J."/>
            <person name="Hamaji T."/>
            <person name="Toyoda A."/>
            <person name="Fujiyama A."/>
            <person name="Neme R."/>
            <person name="Noguchi H."/>
            <person name="Minakuchi Y."/>
            <person name="Suzuki M."/>
            <person name="Kawai-Toyooka H."/>
            <person name="Smith D.R."/>
            <person name="Sparks H."/>
            <person name="Anderson J."/>
            <person name="Bakaric R."/>
            <person name="Luria V."/>
            <person name="Karger A."/>
            <person name="Kirschner M.W."/>
            <person name="Durand P.M."/>
            <person name="Michod R.E."/>
            <person name="Nozaki H."/>
            <person name="Olson B.J."/>
        </authorList>
    </citation>
    <scope>NUCLEOTIDE SEQUENCE [LARGE SCALE GENOMIC DNA]</scope>
    <source>
        <strain evidence="2">NIES-2863</strain>
    </source>
</reference>
<dbReference type="EMBL" id="LSYV01000033">
    <property type="protein sequence ID" value="KXZ47899.1"/>
    <property type="molecule type" value="Genomic_DNA"/>
</dbReference>
<proteinExistence type="predicted"/>
<comment type="caution">
    <text evidence="1">The sequence shown here is derived from an EMBL/GenBank/DDBJ whole genome shotgun (WGS) entry which is preliminary data.</text>
</comment>
<evidence type="ECO:0000313" key="1">
    <source>
        <dbReference type="EMBL" id="KXZ47899.1"/>
    </source>
</evidence>
<dbReference type="AlphaFoldDB" id="A0A150GDJ1"/>
<evidence type="ECO:0000313" key="2">
    <source>
        <dbReference type="Proteomes" id="UP000075714"/>
    </source>
</evidence>
<sequence length="127" mass="13657">MHSAALERVLWLLRGTADVPGAVQRLQEATVVAAYVLDRLLLATGMQLPGSLPRRLAVEGVCLFVRNGPGFDRGQFDEPVDVTAKAKAGQGLSSAHLYISTHNARHKNEYVGLRGVGGGLVGFKHRE</sequence>
<dbReference type="Proteomes" id="UP000075714">
    <property type="component" value="Unassembled WGS sequence"/>
</dbReference>
<name>A0A150GDJ1_GONPE</name>
<gene>
    <name evidence="1" type="ORF">GPECTOR_32g512</name>
</gene>